<name>A0A0G4L4R2_VERLO</name>
<dbReference type="EMBL" id="CVQH01008002">
    <property type="protein sequence ID" value="CRK16961.1"/>
    <property type="molecule type" value="Genomic_DNA"/>
</dbReference>
<keyword evidence="2" id="KW-1185">Reference proteome</keyword>
<proteinExistence type="predicted"/>
<dbReference type="AlphaFoldDB" id="A0A0G4L4R2"/>
<evidence type="ECO:0000313" key="2">
    <source>
        <dbReference type="Proteomes" id="UP000044602"/>
    </source>
</evidence>
<evidence type="ECO:0000313" key="1">
    <source>
        <dbReference type="EMBL" id="CRK16961.1"/>
    </source>
</evidence>
<gene>
    <name evidence="1" type="ORF">BN1708_011900</name>
</gene>
<accession>A0A0G4L4R2</accession>
<sequence>MSGSEPVEIDSDIASLAAARIHTPSLHTPLLRALWRVPTCGWSRWRREGSPLEVSLRKEGKRASGSRIDGAHWVQPRLFCGSVCSNRLDPTCGEVCEPHKARRSSFAVAKKNVSSVGVCHRAMPRQFQSSHDEPLPSCACAHPPSPPHCGECFPCEGRSTGTNVGSVAHFCVPTTGQVQGCMSAHAIREDPLLNQWDIVCDRCVGSPGLPFNTGMEPQRV</sequence>
<feature type="non-terminal residue" evidence="1">
    <location>
        <position position="220"/>
    </location>
</feature>
<reference evidence="1 2" key="1">
    <citation type="submission" date="2015-05" db="EMBL/GenBank/DDBJ databases">
        <authorList>
            <person name="Wang D.B."/>
            <person name="Wang M."/>
        </authorList>
    </citation>
    <scope>NUCLEOTIDE SEQUENCE [LARGE SCALE GENOMIC DNA]</scope>
    <source>
        <strain evidence="1">VL1</strain>
    </source>
</reference>
<organism evidence="1 2">
    <name type="scientific">Verticillium longisporum</name>
    <name type="common">Verticillium dahliae var. longisporum</name>
    <dbReference type="NCBI Taxonomy" id="100787"/>
    <lineage>
        <taxon>Eukaryota</taxon>
        <taxon>Fungi</taxon>
        <taxon>Dikarya</taxon>
        <taxon>Ascomycota</taxon>
        <taxon>Pezizomycotina</taxon>
        <taxon>Sordariomycetes</taxon>
        <taxon>Hypocreomycetidae</taxon>
        <taxon>Glomerellales</taxon>
        <taxon>Plectosphaerellaceae</taxon>
        <taxon>Verticillium</taxon>
    </lineage>
</organism>
<dbReference type="Proteomes" id="UP000044602">
    <property type="component" value="Unassembled WGS sequence"/>
</dbReference>
<protein>
    <submittedName>
        <fullName evidence="1">Uncharacterized protein</fullName>
    </submittedName>
</protein>